<keyword evidence="1" id="KW-0808">Transferase</keyword>
<feature type="domain" description="Glycosyl transferase family 1" evidence="2">
    <location>
        <begin position="186"/>
        <end position="342"/>
    </location>
</feature>
<feature type="domain" description="Glycosyltransferase subfamily 4-like N-terminal" evidence="3">
    <location>
        <begin position="16"/>
        <end position="178"/>
    </location>
</feature>
<dbReference type="Proteomes" id="UP000665944">
    <property type="component" value="Unassembled WGS sequence"/>
</dbReference>
<evidence type="ECO:0000313" key="5">
    <source>
        <dbReference type="Proteomes" id="UP000665944"/>
    </source>
</evidence>
<dbReference type="Gene3D" id="3.40.50.2000">
    <property type="entry name" value="Glycogen Phosphorylase B"/>
    <property type="match status" value="2"/>
</dbReference>
<dbReference type="CDD" id="cd03801">
    <property type="entry name" value="GT4_PimA-like"/>
    <property type="match status" value="1"/>
</dbReference>
<evidence type="ECO:0000259" key="3">
    <source>
        <dbReference type="Pfam" id="PF13439"/>
    </source>
</evidence>
<dbReference type="EMBL" id="JAGHKT020000025">
    <property type="protein sequence ID" value="MCM5673269.1"/>
    <property type="molecule type" value="Genomic_DNA"/>
</dbReference>
<accession>A0A8X8GT96</accession>
<proteinExistence type="predicted"/>
<reference evidence="4 5" key="1">
    <citation type="submission" date="2022-06" db="EMBL/GenBank/DDBJ databases">
        <title>Staphylococcus hominis ShoR14 genome sequence.</title>
        <authorList>
            <person name="Yeo C.C."/>
            <person name="Chew C.H."/>
            <person name="Che Hamzah A.M."/>
            <person name="Al-Trad E.I."/>
        </authorList>
    </citation>
    <scope>NUCLEOTIDE SEQUENCE [LARGE SCALE GENOMIC DNA]</scope>
    <source>
        <strain evidence="4 5">ShoR14</strain>
    </source>
</reference>
<dbReference type="PANTHER" id="PTHR46401:SF2">
    <property type="entry name" value="GLYCOSYLTRANSFERASE WBBK-RELATED"/>
    <property type="match status" value="1"/>
</dbReference>
<dbReference type="Pfam" id="PF00534">
    <property type="entry name" value="Glycos_transf_1"/>
    <property type="match status" value="1"/>
</dbReference>
<keyword evidence="5" id="KW-1185">Reference proteome</keyword>
<comment type="caution">
    <text evidence="4">The sequence shown here is derived from an EMBL/GenBank/DDBJ whole genome shotgun (WGS) entry which is preliminary data.</text>
</comment>
<evidence type="ECO:0000259" key="2">
    <source>
        <dbReference type="Pfam" id="PF00534"/>
    </source>
</evidence>
<dbReference type="PANTHER" id="PTHR46401">
    <property type="entry name" value="GLYCOSYLTRANSFERASE WBBK-RELATED"/>
    <property type="match status" value="1"/>
</dbReference>
<protein>
    <submittedName>
        <fullName evidence="4">Glycosyltransferase family 4 protein</fullName>
    </submittedName>
</protein>
<sequence>MKVIHINSDYGNTIYRSLSKELNNFDIHQRVFRFARPNSNKNEVYDDFVDNRINYKNYERYIFHLKHYKVIKDFLRFYKDESIDLIHAHTLFSNGYVAYNVYKKMSIPYVITVRGTDISVFFKYMKHLKNTGIKILLNSKKIIFLSHAHKSIVLKKYIPAKYRNQIEEKSIVIPNGVDNFYFENINSEKVIKPSRNITIITVAWINKNKNQLNMCKAISILNKKGYNITYRVIGGVENKKDEKLVSKIKNYSFVKLIPRKNKRELLEEYRKADITCLLSYKETFGLTYIESLLQKKPIIYSENRGVDGYFDKKKIGYSANPSSPKDIANKIEKTIKNYVELSSNTSFYWNKFRWDTIAEQIYDIYKF</sequence>
<evidence type="ECO:0000313" key="4">
    <source>
        <dbReference type="EMBL" id="MCM5673269.1"/>
    </source>
</evidence>
<dbReference type="InterPro" id="IPR001296">
    <property type="entry name" value="Glyco_trans_1"/>
</dbReference>
<evidence type="ECO:0000256" key="1">
    <source>
        <dbReference type="ARBA" id="ARBA00022679"/>
    </source>
</evidence>
<dbReference type="GO" id="GO:0016757">
    <property type="term" value="F:glycosyltransferase activity"/>
    <property type="evidence" value="ECO:0007669"/>
    <property type="project" value="InterPro"/>
</dbReference>
<organism evidence="4 5">
    <name type="scientific">Staphylococcus hominis</name>
    <dbReference type="NCBI Taxonomy" id="1290"/>
    <lineage>
        <taxon>Bacteria</taxon>
        <taxon>Bacillati</taxon>
        <taxon>Bacillota</taxon>
        <taxon>Bacilli</taxon>
        <taxon>Bacillales</taxon>
        <taxon>Staphylococcaceae</taxon>
        <taxon>Staphylococcus</taxon>
    </lineage>
</organism>
<gene>
    <name evidence="4" type="ORF">J7T32_011080</name>
</gene>
<dbReference type="InterPro" id="IPR028098">
    <property type="entry name" value="Glyco_trans_4-like_N"/>
</dbReference>
<name>A0A8X8GT96_STAHO</name>
<dbReference type="RefSeq" id="WP_103268357.1">
    <property type="nucleotide sequence ID" value="NZ_JAEKFX010000012.1"/>
</dbReference>
<dbReference type="Pfam" id="PF13439">
    <property type="entry name" value="Glyco_transf_4"/>
    <property type="match status" value="1"/>
</dbReference>
<dbReference type="AlphaFoldDB" id="A0A8X8GT96"/>
<dbReference type="SUPFAM" id="SSF53756">
    <property type="entry name" value="UDP-Glycosyltransferase/glycogen phosphorylase"/>
    <property type="match status" value="1"/>
</dbReference>